<feature type="transmembrane region" description="Helical" evidence="8">
    <location>
        <begin position="41"/>
        <end position="61"/>
    </location>
</feature>
<dbReference type="PANTHER" id="PTHR43562:SF4">
    <property type="entry name" value="NA(+)_H(+) ANTIPORTER NHAS5"/>
    <property type="match status" value="1"/>
</dbReference>
<dbReference type="Gene3D" id="1.20.1530.20">
    <property type="match status" value="1"/>
</dbReference>
<feature type="transmembrane region" description="Helical" evidence="8">
    <location>
        <begin position="123"/>
        <end position="145"/>
    </location>
</feature>
<evidence type="ECO:0000256" key="6">
    <source>
        <dbReference type="ARBA" id="ARBA00023065"/>
    </source>
</evidence>
<feature type="transmembrane region" description="Helical" evidence="8">
    <location>
        <begin position="303"/>
        <end position="325"/>
    </location>
</feature>
<evidence type="ECO:0000256" key="4">
    <source>
        <dbReference type="ARBA" id="ARBA00022692"/>
    </source>
</evidence>
<dbReference type="AlphaFoldDB" id="A0A9D2CWK4"/>
<evidence type="ECO:0000313" key="11">
    <source>
        <dbReference type="Proteomes" id="UP000824023"/>
    </source>
</evidence>
<protein>
    <submittedName>
        <fullName evidence="10">Cation:proton antiporter</fullName>
    </submittedName>
</protein>
<keyword evidence="4 8" id="KW-0812">Transmembrane</keyword>
<dbReference type="GO" id="GO:0015297">
    <property type="term" value="F:antiporter activity"/>
    <property type="evidence" value="ECO:0007669"/>
    <property type="project" value="UniProtKB-KW"/>
</dbReference>
<dbReference type="Gene3D" id="3.40.50.12370">
    <property type="match status" value="1"/>
</dbReference>
<dbReference type="EMBL" id="DXCK01000062">
    <property type="protein sequence ID" value="HIZ01491.1"/>
    <property type="molecule type" value="Genomic_DNA"/>
</dbReference>
<evidence type="ECO:0000256" key="2">
    <source>
        <dbReference type="ARBA" id="ARBA00022448"/>
    </source>
</evidence>
<feature type="transmembrane region" description="Helical" evidence="8">
    <location>
        <begin position="337"/>
        <end position="360"/>
    </location>
</feature>
<feature type="transmembrane region" description="Helical" evidence="8">
    <location>
        <begin position="67"/>
        <end position="84"/>
    </location>
</feature>
<dbReference type="InterPro" id="IPR006153">
    <property type="entry name" value="Cation/H_exchanger_TM"/>
</dbReference>
<keyword evidence="5 8" id="KW-1133">Transmembrane helix</keyword>
<keyword evidence="6" id="KW-0406">Ion transport</keyword>
<accession>A0A9D2CWK4</accession>
<gene>
    <name evidence="10" type="ORF">H9819_04450</name>
</gene>
<evidence type="ECO:0000259" key="9">
    <source>
        <dbReference type="Pfam" id="PF00999"/>
    </source>
</evidence>
<evidence type="ECO:0000256" key="5">
    <source>
        <dbReference type="ARBA" id="ARBA00022989"/>
    </source>
</evidence>
<feature type="transmembrane region" description="Helical" evidence="8">
    <location>
        <begin position="157"/>
        <end position="180"/>
    </location>
</feature>
<comment type="caution">
    <text evidence="10">The sequence shown here is derived from an EMBL/GenBank/DDBJ whole genome shotgun (WGS) entry which is preliminary data.</text>
</comment>
<evidence type="ECO:0000256" key="8">
    <source>
        <dbReference type="SAM" id="Phobius"/>
    </source>
</evidence>
<evidence type="ECO:0000256" key="7">
    <source>
        <dbReference type="ARBA" id="ARBA00023136"/>
    </source>
</evidence>
<comment type="subcellular location">
    <subcellularLocation>
        <location evidence="1">Membrane</location>
        <topology evidence="1">Multi-pass membrane protein</topology>
    </subcellularLocation>
</comment>
<feature type="transmembrane region" description="Helical" evidence="8">
    <location>
        <begin position="218"/>
        <end position="236"/>
    </location>
</feature>
<feature type="transmembrane region" description="Helical" evidence="8">
    <location>
        <begin position="96"/>
        <end position="117"/>
    </location>
</feature>
<dbReference type="SUPFAM" id="SSF52402">
    <property type="entry name" value="Adenine nucleotide alpha hydrolases-like"/>
    <property type="match status" value="1"/>
</dbReference>
<reference evidence="10" key="1">
    <citation type="journal article" date="2021" name="PeerJ">
        <title>Extensive microbial diversity within the chicken gut microbiome revealed by metagenomics and culture.</title>
        <authorList>
            <person name="Gilroy R."/>
            <person name="Ravi A."/>
            <person name="Getino M."/>
            <person name="Pursley I."/>
            <person name="Horton D.L."/>
            <person name="Alikhan N.F."/>
            <person name="Baker D."/>
            <person name="Gharbi K."/>
            <person name="Hall N."/>
            <person name="Watson M."/>
            <person name="Adriaenssens E.M."/>
            <person name="Foster-Nyarko E."/>
            <person name="Jarju S."/>
            <person name="Secka A."/>
            <person name="Antonio M."/>
            <person name="Oren A."/>
            <person name="Chaudhuri R.R."/>
            <person name="La Ragione R."/>
            <person name="Hildebrand F."/>
            <person name="Pallen M.J."/>
        </authorList>
    </citation>
    <scope>NUCLEOTIDE SEQUENCE</scope>
    <source>
        <strain evidence="10">ChiHjej12B11-24981</strain>
    </source>
</reference>
<keyword evidence="3" id="KW-0050">Antiport</keyword>
<evidence type="ECO:0000256" key="3">
    <source>
        <dbReference type="ARBA" id="ARBA00022449"/>
    </source>
</evidence>
<evidence type="ECO:0000256" key="1">
    <source>
        <dbReference type="ARBA" id="ARBA00004141"/>
    </source>
</evidence>
<sequence length="712" mass="79442">MDLFHFSLQLPVTDPTWIFLLVLLIILFAPILLNKLRIPHIIGMILAGLVIGEHGFNILARDSSFELFGKVGVYYIMFLAGLEMNMSDFKKNRGKAVMLGLLAFVIPIGIGLVTNMLLLKYTLLTSVLLASMYASHTLVAYPIVIRYGISRQRSVSIAVGGTAVTDTLTLLVLAVISGLFRGEGGGWFWLWLVLKVVVLGVGIMYLFPRIARWFFRRYDDNVMQFIFVLALVFLGAGLMEFIGMEGILGAFLVGLVLNRLIPHVSPLMGHLEFVGNALFIPYFLIGVGMLIDIHVIFGGGDALKVAAVMILVALTGKWIASWLTQKIYRMSVLERELMFGLSNAQAAATLAAVLVGYNLIQPNGERLLNEDVLNGTVLLILVTCVVSSFTTERAARKIAMGEAHPEEEDPSRLPEKILIPVANPATIDYLMCLSLLIRDPKQKDNLVALNVINDHNDSDRLEQQGKRYLERAAKTAAAAGLSLRCISRYDLNIAAGIIHTAREYDVTDVIIGLHYKVNLVDSYFGKLTESLLKGLHREVMVARFLIPLNTLRRIIVAVPPKAEYEAGFQKWVEHFCRMGASLNCRVHFFANEQTSALLQALVKKKHTGTMAEFSRLDSWDDLLLLTGQVNYDHLLVVVTARRGSISYDSAFEKLPGQLGKYFTNNSVIVLYPDQIGEPQDAISFANPQGNNESQHYEQVGRWFYKWFKKEEN</sequence>
<feature type="transmembrane region" description="Helical" evidence="8">
    <location>
        <begin position="372"/>
        <end position="390"/>
    </location>
</feature>
<keyword evidence="7 8" id="KW-0472">Membrane</keyword>
<proteinExistence type="predicted"/>
<dbReference type="GO" id="GO:1902600">
    <property type="term" value="P:proton transmembrane transport"/>
    <property type="evidence" value="ECO:0007669"/>
    <property type="project" value="InterPro"/>
</dbReference>
<feature type="domain" description="Cation/H+ exchanger transmembrane" evidence="9">
    <location>
        <begin position="24"/>
        <end position="394"/>
    </location>
</feature>
<evidence type="ECO:0000313" key="10">
    <source>
        <dbReference type="EMBL" id="HIZ01491.1"/>
    </source>
</evidence>
<dbReference type="PANTHER" id="PTHR43562">
    <property type="entry name" value="NAPA-TYPE SODIUM/HYDROGEN ANTIPORTER"/>
    <property type="match status" value="1"/>
</dbReference>
<reference evidence="10" key="2">
    <citation type="submission" date="2021-04" db="EMBL/GenBank/DDBJ databases">
        <authorList>
            <person name="Gilroy R."/>
        </authorList>
    </citation>
    <scope>NUCLEOTIDE SEQUENCE</scope>
    <source>
        <strain evidence="10">ChiHjej12B11-24981</strain>
    </source>
</reference>
<keyword evidence="2" id="KW-0813">Transport</keyword>
<organism evidence="10 11">
    <name type="scientific">Candidatus Bacteroides merdipullorum</name>
    <dbReference type="NCBI Taxonomy" id="2838474"/>
    <lineage>
        <taxon>Bacteria</taxon>
        <taxon>Pseudomonadati</taxon>
        <taxon>Bacteroidota</taxon>
        <taxon>Bacteroidia</taxon>
        <taxon>Bacteroidales</taxon>
        <taxon>Bacteroidaceae</taxon>
        <taxon>Bacteroides</taxon>
    </lineage>
</organism>
<feature type="transmembrane region" description="Helical" evidence="8">
    <location>
        <begin position="186"/>
        <end position="206"/>
    </location>
</feature>
<dbReference type="GO" id="GO:0016020">
    <property type="term" value="C:membrane"/>
    <property type="evidence" value="ECO:0007669"/>
    <property type="project" value="UniProtKB-SubCell"/>
</dbReference>
<dbReference type="Proteomes" id="UP000824023">
    <property type="component" value="Unassembled WGS sequence"/>
</dbReference>
<dbReference type="InterPro" id="IPR038770">
    <property type="entry name" value="Na+/solute_symporter_sf"/>
</dbReference>
<dbReference type="Pfam" id="PF00999">
    <property type="entry name" value="Na_H_Exchanger"/>
    <property type="match status" value="1"/>
</dbReference>
<name>A0A9D2CWK4_9BACE</name>
<feature type="transmembrane region" description="Helical" evidence="8">
    <location>
        <begin position="273"/>
        <end position="297"/>
    </location>
</feature>
<feature type="transmembrane region" description="Helical" evidence="8">
    <location>
        <begin position="16"/>
        <end position="34"/>
    </location>
</feature>